<organism evidence="1 2">
    <name type="scientific">Candidatus Amesbacteria bacterium GW2011_GWC2_45_19</name>
    <dbReference type="NCBI Taxonomy" id="1618366"/>
    <lineage>
        <taxon>Bacteria</taxon>
        <taxon>Candidatus Amesiibacteriota</taxon>
    </lineage>
</organism>
<protein>
    <submittedName>
        <fullName evidence="1">Uncharacterized protein</fullName>
    </submittedName>
</protein>
<proteinExistence type="predicted"/>
<evidence type="ECO:0000313" key="2">
    <source>
        <dbReference type="Proteomes" id="UP000034264"/>
    </source>
</evidence>
<reference evidence="1 2" key="1">
    <citation type="journal article" date="2015" name="Nature">
        <title>rRNA introns, odd ribosomes, and small enigmatic genomes across a large radiation of phyla.</title>
        <authorList>
            <person name="Brown C.T."/>
            <person name="Hug L.A."/>
            <person name="Thomas B.C."/>
            <person name="Sharon I."/>
            <person name="Castelle C.J."/>
            <person name="Singh A."/>
            <person name="Wilkins M.J."/>
            <person name="Williams K.H."/>
            <person name="Banfield J.F."/>
        </authorList>
    </citation>
    <scope>NUCLEOTIDE SEQUENCE [LARGE SCALE GENOMIC DNA]</scope>
</reference>
<dbReference type="Proteomes" id="UP000034264">
    <property type="component" value="Unassembled WGS sequence"/>
</dbReference>
<dbReference type="EMBL" id="LCKS01000007">
    <property type="protein sequence ID" value="KKU02803.1"/>
    <property type="molecule type" value="Genomic_DNA"/>
</dbReference>
<evidence type="ECO:0000313" key="1">
    <source>
        <dbReference type="EMBL" id="KKU02803.1"/>
    </source>
</evidence>
<gene>
    <name evidence="1" type="ORF">UX05_C0007G0032</name>
</gene>
<accession>A0A0G1PBL8</accession>
<name>A0A0G1PBL8_9BACT</name>
<comment type="caution">
    <text evidence="1">The sequence shown here is derived from an EMBL/GenBank/DDBJ whole genome shotgun (WGS) entry which is preliminary data.</text>
</comment>
<sequence length="289" mass="34005">MKYNGTVFKNYLATKTDLEAIEEGLKTVWKPELNFVFRKKGLIASTVIVSYDSKYIYLWIPLREKPGQYRFRKILHNTTIPPEHHRGWSAGVWEKMEQLLPASIRKASKFAIPRIGGGLLKPFVTLQKDMGLEINPYTTKESYLATIVHEFGHIYWQQHKLWWYSDKKENLRYLRLARLLYAHPNVNVPQIPFYLPNIHAVGEIYAFCAEYTAGTLFWPTHCKNCDKFIQWRLKNLLDVEAKTNLDRVDSVLEPTKYPHDFSFVFGKIVLTRYPQLWPVILTRRPSLID</sequence>
<dbReference type="AlphaFoldDB" id="A0A0G1PBL8"/>